<name>A0A9P8TN30_WICPI</name>
<reference evidence="1" key="1">
    <citation type="journal article" date="2021" name="Open Biol.">
        <title>Shared evolutionary footprints suggest mitochondrial oxidative damage underlies multiple complex I losses in fungi.</title>
        <authorList>
            <person name="Schikora-Tamarit M.A."/>
            <person name="Marcet-Houben M."/>
            <person name="Nosek J."/>
            <person name="Gabaldon T."/>
        </authorList>
    </citation>
    <scope>NUCLEOTIDE SEQUENCE</scope>
    <source>
        <strain evidence="1">CBS2887</strain>
    </source>
</reference>
<comment type="caution">
    <text evidence="1">The sequence shown here is derived from an EMBL/GenBank/DDBJ whole genome shotgun (WGS) entry which is preliminary data.</text>
</comment>
<sequence length="118" mass="13353">MPNEWTIVEMSEGNRGMQKVKKGPIATDIMKNNNKIPELIAIGPTEKINILKILLDFFTVRTSFCELAKRNEQNTTVIKKRCGIISENNKLKNEGFLKSDANLSPAFPNIFFLLEPVT</sequence>
<protein>
    <submittedName>
        <fullName evidence="1">Uncharacterized protein</fullName>
    </submittedName>
</protein>
<gene>
    <name evidence="1" type="ORF">WICPIJ_003352</name>
</gene>
<dbReference type="EMBL" id="JAEUBG010001843">
    <property type="protein sequence ID" value="KAH3685668.1"/>
    <property type="molecule type" value="Genomic_DNA"/>
</dbReference>
<reference evidence="1" key="2">
    <citation type="submission" date="2021-01" db="EMBL/GenBank/DDBJ databases">
        <authorList>
            <person name="Schikora-Tamarit M.A."/>
        </authorList>
    </citation>
    <scope>NUCLEOTIDE SEQUENCE</scope>
    <source>
        <strain evidence="1">CBS2887</strain>
    </source>
</reference>
<proteinExistence type="predicted"/>
<organism evidence="1 2">
    <name type="scientific">Wickerhamomyces pijperi</name>
    <name type="common">Yeast</name>
    <name type="synonym">Pichia pijperi</name>
    <dbReference type="NCBI Taxonomy" id="599730"/>
    <lineage>
        <taxon>Eukaryota</taxon>
        <taxon>Fungi</taxon>
        <taxon>Dikarya</taxon>
        <taxon>Ascomycota</taxon>
        <taxon>Saccharomycotina</taxon>
        <taxon>Saccharomycetes</taxon>
        <taxon>Phaffomycetales</taxon>
        <taxon>Wickerhamomycetaceae</taxon>
        <taxon>Wickerhamomyces</taxon>
    </lineage>
</organism>
<dbReference type="Proteomes" id="UP000774326">
    <property type="component" value="Unassembled WGS sequence"/>
</dbReference>
<evidence type="ECO:0000313" key="1">
    <source>
        <dbReference type="EMBL" id="KAH3685668.1"/>
    </source>
</evidence>
<evidence type="ECO:0000313" key="2">
    <source>
        <dbReference type="Proteomes" id="UP000774326"/>
    </source>
</evidence>
<accession>A0A9P8TN30</accession>
<dbReference type="AlphaFoldDB" id="A0A9P8TN30"/>
<keyword evidence="2" id="KW-1185">Reference proteome</keyword>